<dbReference type="KEGG" id="rer:RER_50280"/>
<dbReference type="InterPro" id="IPR029045">
    <property type="entry name" value="ClpP/crotonase-like_dom_sf"/>
</dbReference>
<protein>
    <submittedName>
        <fullName evidence="2">Putative enoyl-CoA hydratase</fullName>
        <ecNumber evidence="2">4.2.1.17</ecNumber>
    </submittedName>
</protein>
<name>C0ZQG8_RHOE4</name>
<dbReference type="SUPFAM" id="SSF52096">
    <property type="entry name" value="ClpP/crotonase"/>
    <property type="match status" value="1"/>
</dbReference>
<evidence type="ECO:0000313" key="2">
    <source>
        <dbReference type="EMBL" id="BAH35736.1"/>
    </source>
</evidence>
<dbReference type="EMBL" id="AP008957">
    <property type="protein sequence ID" value="BAH35736.1"/>
    <property type="molecule type" value="Genomic_DNA"/>
</dbReference>
<evidence type="ECO:0000313" key="3">
    <source>
        <dbReference type="Proteomes" id="UP000002204"/>
    </source>
</evidence>
<dbReference type="PANTHER" id="PTHR42964:SF1">
    <property type="entry name" value="POLYKETIDE BIOSYNTHESIS ENOYL-COA HYDRATASE PKSH-RELATED"/>
    <property type="match status" value="1"/>
</dbReference>
<dbReference type="Gene3D" id="3.90.226.10">
    <property type="entry name" value="2-enoyl-CoA Hydratase, Chain A, domain 1"/>
    <property type="match status" value="1"/>
</dbReference>
<dbReference type="eggNOG" id="COG1024">
    <property type="taxonomic scope" value="Bacteria"/>
</dbReference>
<comment type="similarity">
    <text evidence="1">Belongs to the enoyl-CoA hydratase/isomerase family.</text>
</comment>
<dbReference type="Proteomes" id="UP000002204">
    <property type="component" value="Chromosome"/>
</dbReference>
<reference evidence="3" key="1">
    <citation type="submission" date="2005-03" db="EMBL/GenBank/DDBJ databases">
        <title>Comparison of the complete genome sequences of Rhodococcus erythropolis PR4 and Rhodococcus opacus B4.</title>
        <authorList>
            <person name="Takarada H."/>
            <person name="Sekine M."/>
            <person name="Hosoyama A."/>
            <person name="Yamada R."/>
            <person name="Fujisawa T."/>
            <person name="Omata S."/>
            <person name="Shimizu A."/>
            <person name="Tsukatani N."/>
            <person name="Tanikawa S."/>
            <person name="Fujita N."/>
            <person name="Harayama S."/>
        </authorList>
    </citation>
    <scope>NUCLEOTIDE SEQUENCE [LARGE SCALE GENOMIC DNA]</scope>
    <source>
        <strain evidence="3">PR4 / NBRC 100887</strain>
    </source>
</reference>
<dbReference type="EC" id="4.2.1.17" evidence="2"/>
<reference evidence="2 3" key="2">
    <citation type="journal article" date="2006" name="Environ. Microbiol.">
        <title>Sequence analysis of three plasmids harboured in Rhodococcus erythropolis strain PR4.</title>
        <authorList>
            <person name="Sekine M."/>
            <person name="Tanikawa S."/>
            <person name="Omata S."/>
            <person name="Saito M."/>
            <person name="Fujisawa T."/>
            <person name="Tsukatani N."/>
            <person name="Tajima T."/>
            <person name="Sekigawa T."/>
            <person name="Kosugi H."/>
            <person name="Matsuo Y."/>
            <person name="Nishiko R."/>
            <person name="Imamura K."/>
            <person name="Ito M."/>
            <person name="Narita H."/>
            <person name="Tago S."/>
            <person name="Fujita N."/>
            <person name="Harayama S."/>
        </authorList>
    </citation>
    <scope>NUCLEOTIDE SEQUENCE [LARGE SCALE GENOMIC DNA]</scope>
    <source>
        <strain evidence="3">PR4 / NBRC 100887</strain>
    </source>
</reference>
<gene>
    <name evidence="2" type="ordered locus">RER_50280</name>
</gene>
<accession>C0ZQG8</accession>
<sequence>MLRRRGSVLASPSPGLVDASPFALSATSHRIFAKILECNVFRLFLAGNSVSVMTETHEDISIIRHGDTLDVVFNRPEKHNALTPQMYDAIAGACRSADFDREIRLLTLRGAGGEAFSAGSDIRHFQTFSSFHDGLDYESRFVGVLTELEKVRVPTLAVIDGVCAGAGLLLAAACDVRIATHGSRFCLPIARTLGNSLSVHSVALLADRIGSSRLMSLVARAGVMSSDEALRNGFLSDCATETEFASLTAQVSRELLAAAPMTVWTIRESLRRIRTRSITDNDDLMRMIYSSDDFKAGVDGFLRGERPVWAGV</sequence>
<dbReference type="PANTHER" id="PTHR42964">
    <property type="entry name" value="ENOYL-COA HYDRATASE"/>
    <property type="match status" value="1"/>
</dbReference>
<dbReference type="AlphaFoldDB" id="C0ZQG8"/>
<dbReference type="InterPro" id="IPR001753">
    <property type="entry name" value="Enoyl-CoA_hydra/iso"/>
</dbReference>
<organism evidence="2 3">
    <name type="scientific">Rhodococcus erythropolis (strain PR4 / NBRC 100887)</name>
    <dbReference type="NCBI Taxonomy" id="234621"/>
    <lineage>
        <taxon>Bacteria</taxon>
        <taxon>Bacillati</taxon>
        <taxon>Actinomycetota</taxon>
        <taxon>Actinomycetes</taxon>
        <taxon>Mycobacteriales</taxon>
        <taxon>Nocardiaceae</taxon>
        <taxon>Rhodococcus</taxon>
        <taxon>Rhodococcus erythropolis group</taxon>
    </lineage>
</organism>
<evidence type="ECO:0000256" key="1">
    <source>
        <dbReference type="ARBA" id="ARBA00005254"/>
    </source>
</evidence>
<dbReference type="CDD" id="cd06558">
    <property type="entry name" value="crotonase-like"/>
    <property type="match status" value="1"/>
</dbReference>
<dbReference type="NCBIfam" id="NF004796">
    <property type="entry name" value="PRK06144.1"/>
    <property type="match status" value="1"/>
</dbReference>
<proteinExistence type="inferred from homology"/>
<keyword evidence="2" id="KW-0456">Lyase</keyword>
<dbReference type="Pfam" id="PF00378">
    <property type="entry name" value="ECH_1"/>
    <property type="match status" value="1"/>
</dbReference>
<dbReference type="HOGENOM" id="CLU_009834_7_3_11"/>
<dbReference type="GO" id="GO:0004300">
    <property type="term" value="F:enoyl-CoA hydratase activity"/>
    <property type="evidence" value="ECO:0007669"/>
    <property type="project" value="UniProtKB-EC"/>
</dbReference>
<dbReference type="GO" id="GO:0008300">
    <property type="term" value="P:isoprenoid catabolic process"/>
    <property type="evidence" value="ECO:0007669"/>
    <property type="project" value="TreeGrafter"/>
</dbReference>
<dbReference type="InterPro" id="IPR051683">
    <property type="entry name" value="Enoyl-CoA_Hydratase/Isomerase"/>
</dbReference>